<evidence type="ECO:0000256" key="4">
    <source>
        <dbReference type="PROSITE-ProRule" id="PRU00335"/>
    </source>
</evidence>
<reference evidence="6 7" key="1">
    <citation type="submission" date="2018-03" db="EMBL/GenBank/DDBJ databases">
        <title>Phenotypic and genomic properties of Cyclonatronum proteinivorum gen. nov., sp. nov., a haloalkaliphilic bacteroidete from soda lakes possessing Na+-translocating rhodopsin.</title>
        <authorList>
            <person name="Toshchakov S.V."/>
            <person name="Korzhenkov A."/>
            <person name="Samarov N.I."/>
            <person name="Kublanov I.V."/>
            <person name="Muntyan M.S."/>
            <person name="Sorokin D.Y."/>
        </authorList>
    </citation>
    <scope>NUCLEOTIDE SEQUENCE [LARGE SCALE GENOMIC DNA]</scope>
    <source>
        <strain evidence="6 7">Omega</strain>
    </source>
</reference>
<dbReference type="KEGG" id="cprv:CYPRO_1940"/>
<evidence type="ECO:0000256" key="2">
    <source>
        <dbReference type="ARBA" id="ARBA00023125"/>
    </source>
</evidence>
<keyword evidence="2 4" id="KW-0238">DNA-binding</keyword>
<dbReference type="InterPro" id="IPR050624">
    <property type="entry name" value="HTH-type_Tx_Regulator"/>
</dbReference>
<name>A0A345UL38_9BACT</name>
<keyword evidence="3" id="KW-0804">Transcription</keyword>
<evidence type="ECO:0000259" key="5">
    <source>
        <dbReference type="PROSITE" id="PS50977"/>
    </source>
</evidence>
<sequence>MEQRVKDRRRAIIGAAEQLFAEKGYEATTMQHVAKKAGTSIGNMYFYFSNKEELMKSMIDELCDEIWQLTPDYSSFDLLPEEDRSTIEALDDYLRVHAFFSKVSFARSLHRIARHALFREHILRFLESKVRERYNEISDFFEGLDRELALAYHLGGVVNMFERILSGELKRTPHEAGLFLAKSKLHIRALPRAEVTRIMDRLQELIPKITASAV</sequence>
<evidence type="ECO:0000313" key="7">
    <source>
        <dbReference type="Proteomes" id="UP000254808"/>
    </source>
</evidence>
<dbReference type="InterPro" id="IPR001647">
    <property type="entry name" value="HTH_TetR"/>
</dbReference>
<dbReference type="FunFam" id="1.10.10.60:FF:000141">
    <property type="entry name" value="TetR family transcriptional regulator"/>
    <property type="match status" value="1"/>
</dbReference>
<accession>A0A345UL38</accession>
<dbReference type="Pfam" id="PF00440">
    <property type="entry name" value="TetR_N"/>
    <property type="match status" value="1"/>
</dbReference>
<dbReference type="SUPFAM" id="SSF46689">
    <property type="entry name" value="Homeodomain-like"/>
    <property type="match status" value="1"/>
</dbReference>
<dbReference type="PANTHER" id="PTHR43479:SF11">
    <property type="entry name" value="ACREF_ENVCD OPERON REPRESSOR-RELATED"/>
    <property type="match status" value="1"/>
</dbReference>
<dbReference type="GO" id="GO:0003677">
    <property type="term" value="F:DNA binding"/>
    <property type="evidence" value="ECO:0007669"/>
    <property type="project" value="UniProtKB-UniRule"/>
</dbReference>
<dbReference type="PANTHER" id="PTHR43479">
    <property type="entry name" value="ACREF/ENVCD OPERON REPRESSOR-RELATED"/>
    <property type="match status" value="1"/>
</dbReference>
<dbReference type="Proteomes" id="UP000254808">
    <property type="component" value="Chromosome"/>
</dbReference>
<dbReference type="Gene3D" id="1.10.357.10">
    <property type="entry name" value="Tetracycline Repressor, domain 2"/>
    <property type="match status" value="1"/>
</dbReference>
<dbReference type="EMBL" id="CP027806">
    <property type="protein sequence ID" value="AXJ01190.1"/>
    <property type="molecule type" value="Genomic_DNA"/>
</dbReference>
<keyword evidence="7" id="KW-1185">Reference proteome</keyword>
<evidence type="ECO:0000256" key="3">
    <source>
        <dbReference type="ARBA" id="ARBA00023163"/>
    </source>
</evidence>
<organism evidence="6 7">
    <name type="scientific">Cyclonatronum proteinivorum</name>
    <dbReference type="NCBI Taxonomy" id="1457365"/>
    <lineage>
        <taxon>Bacteria</taxon>
        <taxon>Pseudomonadati</taxon>
        <taxon>Balneolota</taxon>
        <taxon>Balneolia</taxon>
        <taxon>Balneolales</taxon>
        <taxon>Cyclonatronaceae</taxon>
        <taxon>Cyclonatronum</taxon>
    </lineage>
</organism>
<dbReference type="AlphaFoldDB" id="A0A345UL38"/>
<feature type="DNA-binding region" description="H-T-H motif" evidence="4">
    <location>
        <begin position="29"/>
        <end position="48"/>
    </location>
</feature>
<dbReference type="InterPro" id="IPR009057">
    <property type="entry name" value="Homeodomain-like_sf"/>
</dbReference>
<protein>
    <submittedName>
        <fullName evidence="6">Transcriptional regulator, TetR family</fullName>
    </submittedName>
</protein>
<keyword evidence="1" id="KW-0805">Transcription regulation</keyword>
<proteinExistence type="predicted"/>
<dbReference type="PROSITE" id="PS50977">
    <property type="entry name" value="HTH_TETR_2"/>
    <property type="match status" value="1"/>
</dbReference>
<dbReference type="PRINTS" id="PR00455">
    <property type="entry name" value="HTHTETR"/>
</dbReference>
<gene>
    <name evidence="6" type="ORF">CYPRO_1940</name>
</gene>
<feature type="domain" description="HTH tetR-type" evidence="5">
    <location>
        <begin position="6"/>
        <end position="66"/>
    </location>
</feature>
<evidence type="ECO:0000256" key="1">
    <source>
        <dbReference type="ARBA" id="ARBA00023015"/>
    </source>
</evidence>
<evidence type="ECO:0000313" key="6">
    <source>
        <dbReference type="EMBL" id="AXJ01190.1"/>
    </source>
</evidence>